<proteinExistence type="predicted"/>
<evidence type="ECO:0000313" key="2">
    <source>
        <dbReference type="EMBL" id="GLH67979.1"/>
    </source>
</evidence>
<dbReference type="InterPro" id="IPR012312">
    <property type="entry name" value="Hemerythrin-like"/>
</dbReference>
<dbReference type="Proteomes" id="UP001165044">
    <property type="component" value="Unassembled WGS sequence"/>
</dbReference>
<reference evidence="2" key="1">
    <citation type="journal article" date="2023" name="Antonie Van Leeuwenhoek">
        <title>Mesoterricola silvestris gen. nov., sp. nov., Mesoterricola sediminis sp. nov., Geothrix oryzae sp. nov., Geothrix edaphica sp. nov., Geothrix rubra sp. nov., and Geothrix limicola sp. nov., six novel members of Acidobacteriota isolated from soils.</title>
        <authorList>
            <person name="Itoh H."/>
            <person name="Sugisawa Y."/>
            <person name="Mise K."/>
            <person name="Xu Z."/>
            <person name="Kuniyasu M."/>
            <person name="Ushijima N."/>
            <person name="Kawano K."/>
            <person name="Kobayashi E."/>
            <person name="Shiratori Y."/>
            <person name="Masuda Y."/>
            <person name="Senoo K."/>
        </authorList>
    </citation>
    <scope>NUCLEOTIDE SEQUENCE</scope>
    <source>
        <strain evidence="2">Red802</strain>
    </source>
</reference>
<gene>
    <name evidence="2" type="ORF">GETHED_23430</name>
</gene>
<organism evidence="2 3">
    <name type="scientific">Geothrix edaphica</name>
    <dbReference type="NCBI Taxonomy" id="2927976"/>
    <lineage>
        <taxon>Bacteria</taxon>
        <taxon>Pseudomonadati</taxon>
        <taxon>Acidobacteriota</taxon>
        <taxon>Holophagae</taxon>
        <taxon>Holophagales</taxon>
        <taxon>Holophagaceae</taxon>
        <taxon>Geothrix</taxon>
    </lineage>
</organism>
<dbReference type="RefSeq" id="WP_285610036.1">
    <property type="nucleotide sequence ID" value="NZ_BSDC01000003.1"/>
</dbReference>
<keyword evidence="3" id="KW-1185">Reference proteome</keyword>
<dbReference type="Gene3D" id="1.20.120.520">
    <property type="entry name" value="nmb1532 protein domain like"/>
    <property type="match status" value="1"/>
</dbReference>
<name>A0ABQ5Q0X8_9BACT</name>
<protein>
    <recommendedName>
        <fullName evidence="1">Hemerythrin-like domain-containing protein</fullName>
    </recommendedName>
</protein>
<feature type="domain" description="Hemerythrin-like" evidence="1">
    <location>
        <begin position="83"/>
        <end position="203"/>
    </location>
</feature>
<dbReference type="Pfam" id="PF01814">
    <property type="entry name" value="Hemerythrin"/>
    <property type="match status" value="1"/>
</dbReference>
<comment type="caution">
    <text evidence="2">The sequence shown here is derived from an EMBL/GenBank/DDBJ whole genome shotgun (WGS) entry which is preliminary data.</text>
</comment>
<dbReference type="PANTHER" id="PTHR35585">
    <property type="entry name" value="HHE DOMAIN PROTEIN (AFU_ORTHOLOGUE AFUA_4G00730)"/>
    <property type="match status" value="1"/>
</dbReference>
<dbReference type="EMBL" id="BSDC01000003">
    <property type="protein sequence ID" value="GLH67979.1"/>
    <property type="molecule type" value="Genomic_DNA"/>
</dbReference>
<evidence type="ECO:0000259" key="1">
    <source>
        <dbReference type="Pfam" id="PF01814"/>
    </source>
</evidence>
<evidence type="ECO:0000313" key="3">
    <source>
        <dbReference type="Proteomes" id="UP001165044"/>
    </source>
</evidence>
<sequence>MSPPDPLLAIALAFVALGLLDRLGLWMESRGWIYWRRRRARGSVLGTTFLELQKIFESGKTEHVIEAKQDGGKESPGPSAGRLAADHAEIDLLFREARAAVAARRQAEAHRAVDRLWMRLAVHIRAEHTVLFPALAETRPELKATLQTLREDHDVFMATLATAVNTLKGPEVDWAAAQAALVAVSSRLGPHNALEEESVYPLADQFPDAQRRRLVGDLSRELAALPRRYEEG</sequence>
<dbReference type="PANTHER" id="PTHR35585:SF1">
    <property type="entry name" value="HHE DOMAIN PROTEIN (AFU_ORTHOLOGUE AFUA_4G00730)"/>
    <property type="match status" value="1"/>
</dbReference>
<accession>A0ABQ5Q0X8</accession>